<keyword evidence="4" id="KW-1185">Reference proteome</keyword>
<dbReference type="Proteomes" id="UP000322000">
    <property type="component" value="Chromosome 1"/>
</dbReference>
<sequence length="287" mass="29131">ALRARPRLLALCLAHALLVAPALAAALLAALTDGVDYRIVKGVMLWSCGGGSAGLSLSLSARGVAPAAVALVYVGSLLATPLHTALLVSLLPFYCCRLTDGPCGQAALPPAPGVLCTLATTAAPFALGAARGGAARSPPPAEQLAALLLLYAECCERLCDAEAILYLSDVLVALALEVCCVASSAAWCVLYARAGLLSPADARVVALCALPRSLDTRWAMSCAARGMCRLPGVFVAPAQAALLAALAPALLADRDPAEGASPERELAEDDPPLESRGRPEPGDPPAL</sequence>
<keyword evidence="2" id="KW-0472">Membrane</keyword>
<organism evidence="4 5">
    <name type="scientific">Trichoplusia ni</name>
    <name type="common">Cabbage looper</name>
    <dbReference type="NCBI Taxonomy" id="7111"/>
    <lineage>
        <taxon>Eukaryota</taxon>
        <taxon>Metazoa</taxon>
        <taxon>Ecdysozoa</taxon>
        <taxon>Arthropoda</taxon>
        <taxon>Hexapoda</taxon>
        <taxon>Insecta</taxon>
        <taxon>Pterygota</taxon>
        <taxon>Neoptera</taxon>
        <taxon>Endopterygota</taxon>
        <taxon>Lepidoptera</taxon>
        <taxon>Glossata</taxon>
        <taxon>Ditrysia</taxon>
        <taxon>Noctuoidea</taxon>
        <taxon>Noctuidae</taxon>
        <taxon>Plusiinae</taxon>
        <taxon>Trichoplusia</taxon>
    </lineage>
</organism>
<evidence type="ECO:0000313" key="5">
    <source>
        <dbReference type="RefSeq" id="XP_026744801.1"/>
    </source>
</evidence>
<dbReference type="KEGG" id="tnl:113506148"/>
<feature type="signal peptide" evidence="3">
    <location>
        <begin position="1"/>
        <end position="24"/>
    </location>
</feature>
<feature type="non-terminal residue" evidence="5">
    <location>
        <position position="1"/>
    </location>
</feature>
<keyword evidence="2" id="KW-0812">Transmembrane</keyword>
<evidence type="ECO:0000313" key="4">
    <source>
        <dbReference type="Proteomes" id="UP000322000"/>
    </source>
</evidence>
<dbReference type="InParanoid" id="A0A7E5WXA2"/>
<feature type="transmembrane region" description="Helical" evidence="2">
    <location>
        <begin position="40"/>
        <end position="59"/>
    </location>
</feature>
<dbReference type="OrthoDB" id="7486136at2759"/>
<feature type="transmembrane region" description="Helical" evidence="2">
    <location>
        <begin position="71"/>
        <end position="94"/>
    </location>
</feature>
<keyword evidence="3" id="KW-0732">Signal</keyword>
<gene>
    <name evidence="5" type="primary">LOC113506148</name>
</gene>
<evidence type="ECO:0000256" key="2">
    <source>
        <dbReference type="SAM" id="Phobius"/>
    </source>
</evidence>
<accession>A0A7E5WXA2</accession>
<dbReference type="GeneID" id="113506148"/>
<dbReference type="AlphaFoldDB" id="A0A7E5WXA2"/>
<protein>
    <submittedName>
        <fullName evidence="5">Uncharacterized protein LOC113506148</fullName>
    </submittedName>
</protein>
<evidence type="ECO:0000256" key="3">
    <source>
        <dbReference type="SAM" id="SignalP"/>
    </source>
</evidence>
<feature type="region of interest" description="Disordered" evidence="1">
    <location>
        <begin position="256"/>
        <end position="287"/>
    </location>
</feature>
<proteinExistence type="predicted"/>
<reference evidence="5" key="1">
    <citation type="submission" date="2025-08" db="UniProtKB">
        <authorList>
            <consortium name="RefSeq"/>
        </authorList>
    </citation>
    <scope>IDENTIFICATION</scope>
</reference>
<evidence type="ECO:0000256" key="1">
    <source>
        <dbReference type="SAM" id="MobiDB-lite"/>
    </source>
</evidence>
<keyword evidence="2" id="KW-1133">Transmembrane helix</keyword>
<feature type="chain" id="PRO_5028800142" evidence="3">
    <location>
        <begin position="25"/>
        <end position="287"/>
    </location>
</feature>
<feature type="compositionally biased region" description="Basic and acidic residues" evidence="1">
    <location>
        <begin position="256"/>
        <end position="265"/>
    </location>
</feature>
<dbReference type="RefSeq" id="XP_026744801.1">
    <property type="nucleotide sequence ID" value="XM_026889000.1"/>
</dbReference>
<name>A0A7E5WXA2_TRINI</name>